<dbReference type="InterPro" id="IPR027417">
    <property type="entry name" value="P-loop_NTPase"/>
</dbReference>
<dbReference type="Gene3D" id="3.40.850.10">
    <property type="entry name" value="Kinesin motor domain"/>
    <property type="match status" value="1"/>
</dbReference>
<dbReference type="GO" id="GO:0005524">
    <property type="term" value="F:ATP binding"/>
    <property type="evidence" value="ECO:0007669"/>
    <property type="project" value="UniProtKB-UniRule"/>
</dbReference>
<dbReference type="KEGG" id="osn:115229991"/>
<name>A0A6P7TUW1_9MOLL</name>
<accession>A0A6P7TUW1</accession>
<evidence type="ECO:0000313" key="9">
    <source>
        <dbReference type="Proteomes" id="UP000515154"/>
    </source>
</evidence>
<evidence type="ECO:0000256" key="7">
    <source>
        <dbReference type="PROSITE-ProRule" id="PRU00283"/>
    </source>
</evidence>
<dbReference type="AlphaFoldDB" id="A0A6P7TUW1"/>
<organism evidence="9 10">
    <name type="scientific">Octopus sinensis</name>
    <name type="common">East Asian common octopus</name>
    <dbReference type="NCBI Taxonomy" id="2607531"/>
    <lineage>
        <taxon>Eukaryota</taxon>
        <taxon>Metazoa</taxon>
        <taxon>Spiralia</taxon>
        <taxon>Lophotrochozoa</taxon>
        <taxon>Mollusca</taxon>
        <taxon>Cephalopoda</taxon>
        <taxon>Coleoidea</taxon>
        <taxon>Octopodiformes</taxon>
        <taxon>Octopoda</taxon>
        <taxon>Incirrata</taxon>
        <taxon>Octopodidae</taxon>
        <taxon>Octopus</taxon>
    </lineage>
</organism>
<keyword evidence="3 7" id="KW-0547">Nucleotide-binding</keyword>
<dbReference type="SUPFAM" id="SSF52540">
    <property type="entry name" value="P-loop containing nucleoside triphosphate hydrolases"/>
    <property type="match status" value="1"/>
</dbReference>
<comment type="subcellular location">
    <subcellularLocation>
        <location evidence="1">Cytoplasm</location>
        <location evidence="1">Cytoskeleton</location>
    </subcellularLocation>
</comment>
<dbReference type="InterPro" id="IPR036961">
    <property type="entry name" value="Kinesin_motor_dom_sf"/>
</dbReference>
<keyword evidence="4 7" id="KW-0067">ATP-binding</keyword>
<evidence type="ECO:0000256" key="3">
    <source>
        <dbReference type="ARBA" id="ARBA00022741"/>
    </source>
</evidence>
<evidence type="ECO:0000256" key="1">
    <source>
        <dbReference type="ARBA" id="ARBA00004245"/>
    </source>
</evidence>
<dbReference type="InterPro" id="IPR001752">
    <property type="entry name" value="Kinesin_motor_dom"/>
</dbReference>
<sequence>MTKIKKAFNVTVHKYEDYEKTDMDSPIIKSHVNIRDMQENSKETEFPKNVLCVIIPQTTNEEENGNDSLIQTDSIPETNSQCFAELPHVDLKHIENDDTSLIKCAQKCKAQTKANKHSSLQNDIGQHFSISVRVFPILNGTDSNNIFDVNSVSSKLIFQKYSRNREFQFDHVFSENTNNCELYCKTIAQFSSHFAKGKSGACFTFGQTCSGKTHTLFEIVDSPGICFQFVSDSFSLVDSLVISCYEIYYEKLRDLMSENTRKYISQMTRISESLKMCSTDEGELKILNLTHAKVTNIDEFIQVC</sequence>
<keyword evidence="5" id="KW-0175">Coiled coil</keyword>
<dbReference type="GO" id="GO:0051231">
    <property type="term" value="P:spindle elongation"/>
    <property type="evidence" value="ECO:0007669"/>
    <property type="project" value="TreeGrafter"/>
</dbReference>
<evidence type="ECO:0000256" key="6">
    <source>
        <dbReference type="ARBA" id="ARBA00023212"/>
    </source>
</evidence>
<dbReference type="PROSITE" id="PS50067">
    <property type="entry name" value="KINESIN_MOTOR_2"/>
    <property type="match status" value="1"/>
</dbReference>
<dbReference type="GO" id="GO:0007018">
    <property type="term" value="P:microtubule-based movement"/>
    <property type="evidence" value="ECO:0007669"/>
    <property type="project" value="InterPro"/>
</dbReference>
<feature type="domain" description="Kinesin motor" evidence="8">
    <location>
        <begin position="127"/>
        <end position="304"/>
    </location>
</feature>
<dbReference type="PANTHER" id="PTHR47969">
    <property type="entry name" value="CHROMOSOME-ASSOCIATED KINESIN KIF4A-RELATED"/>
    <property type="match status" value="1"/>
</dbReference>
<keyword evidence="6" id="KW-0206">Cytoskeleton</keyword>
<dbReference type="SMART" id="SM00129">
    <property type="entry name" value="KISc"/>
    <property type="match status" value="1"/>
</dbReference>
<evidence type="ECO:0000259" key="8">
    <source>
        <dbReference type="PROSITE" id="PS50067"/>
    </source>
</evidence>
<dbReference type="InterPro" id="IPR027640">
    <property type="entry name" value="Kinesin-like_fam"/>
</dbReference>
<keyword evidence="7" id="KW-0505">Motor protein</keyword>
<comment type="similarity">
    <text evidence="7">Belongs to the TRAFAC class myosin-kinesin ATPase superfamily. Kinesin family.</text>
</comment>
<dbReference type="GO" id="GO:0003777">
    <property type="term" value="F:microtubule motor activity"/>
    <property type="evidence" value="ECO:0007669"/>
    <property type="project" value="InterPro"/>
</dbReference>
<dbReference type="PANTHER" id="PTHR47969:SF15">
    <property type="entry name" value="CHROMOSOME-ASSOCIATED KINESIN KIF4A-RELATED"/>
    <property type="match status" value="1"/>
</dbReference>
<dbReference type="Proteomes" id="UP000515154">
    <property type="component" value="Unplaced"/>
</dbReference>
<evidence type="ECO:0000313" key="10">
    <source>
        <dbReference type="RefSeq" id="XP_029656104.1"/>
    </source>
</evidence>
<feature type="binding site" evidence="7">
    <location>
        <begin position="206"/>
        <end position="213"/>
    </location>
    <ligand>
        <name>ATP</name>
        <dbReference type="ChEBI" id="CHEBI:30616"/>
    </ligand>
</feature>
<keyword evidence="2" id="KW-0963">Cytoplasm</keyword>
<gene>
    <name evidence="10" type="primary">LOC115229991</name>
</gene>
<dbReference type="GO" id="GO:0008017">
    <property type="term" value="F:microtubule binding"/>
    <property type="evidence" value="ECO:0007669"/>
    <property type="project" value="InterPro"/>
</dbReference>
<reference evidence="10" key="1">
    <citation type="submission" date="2025-08" db="UniProtKB">
        <authorList>
            <consortium name="RefSeq"/>
        </authorList>
    </citation>
    <scope>IDENTIFICATION</scope>
</reference>
<evidence type="ECO:0000256" key="4">
    <source>
        <dbReference type="ARBA" id="ARBA00022840"/>
    </source>
</evidence>
<proteinExistence type="inferred from homology"/>
<dbReference type="RefSeq" id="XP_029656104.1">
    <property type="nucleotide sequence ID" value="XM_029800244.1"/>
</dbReference>
<evidence type="ECO:0000256" key="2">
    <source>
        <dbReference type="ARBA" id="ARBA00022490"/>
    </source>
</evidence>
<protein>
    <submittedName>
        <fullName evidence="10">Kinesin-like protein KIP2</fullName>
    </submittedName>
</protein>
<dbReference type="Pfam" id="PF00225">
    <property type="entry name" value="Kinesin"/>
    <property type="match status" value="1"/>
</dbReference>
<keyword evidence="9" id="KW-1185">Reference proteome</keyword>
<evidence type="ECO:0000256" key="5">
    <source>
        <dbReference type="ARBA" id="ARBA00023054"/>
    </source>
</evidence>
<dbReference type="GO" id="GO:0007052">
    <property type="term" value="P:mitotic spindle organization"/>
    <property type="evidence" value="ECO:0007669"/>
    <property type="project" value="TreeGrafter"/>
</dbReference>
<dbReference type="GO" id="GO:0005875">
    <property type="term" value="C:microtubule associated complex"/>
    <property type="evidence" value="ECO:0007669"/>
    <property type="project" value="TreeGrafter"/>
</dbReference>